<accession>A0A8X6SWA1</accession>
<dbReference type="AlphaFoldDB" id="A0A8X6SWA1"/>
<gene>
    <name evidence="2" type="ORF">TNCV_2397951</name>
</gene>
<evidence type="ECO:0000313" key="2">
    <source>
        <dbReference type="EMBL" id="GFY18570.1"/>
    </source>
</evidence>
<name>A0A8X6SWA1_TRICX</name>
<feature type="region of interest" description="Disordered" evidence="1">
    <location>
        <begin position="1"/>
        <end position="29"/>
    </location>
</feature>
<sequence length="105" mass="12121">MHNHPKTKHPPSPESPSFLSSPYLSRADPYPAHTIERSFPEKKEEAAPPSMVDDTRLVIGGARVRIPSKVWMYLRDQKSDFRLQWIPVSKGKQRTSSVLCWDHRL</sequence>
<dbReference type="EMBL" id="BMAU01021349">
    <property type="protein sequence ID" value="GFY18570.1"/>
    <property type="molecule type" value="Genomic_DNA"/>
</dbReference>
<keyword evidence="3" id="KW-1185">Reference proteome</keyword>
<evidence type="ECO:0000313" key="3">
    <source>
        <dbReference type="Proteomes" id="UP000887159"/>
    </source>
</evidence>
<proteinExistence type="predicted"/>
<reference evidence="2" key="1">
    <citation type="submission" date="2020-08" db="EMBL/GenBank/DDBJ databases">
        <title>Multicomponent nature underlies the extraordinary mechanical properties of spider dragline silk.</title>
        <authorList>
            <person name="Kono N."/>
            <person name="Nakamura H."/>
            <person name="Mori M."/>
            <person name="Yoshida Y."/>
            <person name="Ohtoshi R."/>
            <person name="Malay A.D."/>
            <person name="Moran D.A.P."/>
            <person name="Tomita M."/>
            <person name="Numata K."/>
            <person name="Arakawa K."/>
        </authorList>
    </citation>
    <scope>NUCLEOTIDE SEQUENCE</scope>
</reference>
<dbReference type="Proteomes" id="UP000887159">
    <property type="component" value="Unassembled WGS sequence"/>
</dbReference>
<organism evidence="2 3">
    <name type="scientific">Trichonephila clavipes</name>
    <name type="common">Golden silk orbweaver</name>
    <name type="synonym">Nephila clavipes</name>
    <dbReference type="NCBI Taxonomy" id="2585209"/>
    <lineage>
        <taxon>Eukaryota</taxon>
        <taxon>Metazoa</taxon>
        <taxon>Ecdysozoa</taxon>
        <taxon>Arthropoda</taxon>
        <taxon>Chelicerata</taxon>
        <taxon>Arachnida</taxon>
        <taxon>Araneae</taxon>
        <taxon>Araneomorphae</taxon>
        <taxon>Entelegynae</taxon>
        <taxon>Araneoidea</taxon>
        <taxon>Nephilidae</taxon>
        <taxon>Trichonephila</taxon>
    </lineage>
</organism>
<evidence type="ECO:0000256" key="1">
    <source>
        <dbReference type="SAM" id="MobiDB-lite"/>
    </source>
</evidence>
<protein>
    <submittedName>
        <fullName evidence="2">Uncharacterized protein</fullName>
    </submittedName>
</protein>
<comment type="caution">
    <text evidence="2">The sequence shown here is derived from an EMBL/GenBank/DDBJ whole genome shotgun (WGS) entry which is preliminary data.</text>
</comment>